<dbReference type="Pfam" id="PF11943">
    <property type="entry name" value="DUF3460"/>
    <property type="match status" value="1"/>
</dbReference>
<protein>
    <recommendedName>
        <fullName evidence="4">DUF3460 family protein</fullName>
    </recommendedName>
</protein>
<evidence type="ECO:0008006" key="4">
    <source>
        <dbReference type="Google" id="ProtNLM"/>
    </source>
</evidence>
<gene>
    <name evidence="2" type="ORF">NCCP691_21660</name>
</gene>
<feature type="region of interest" description="Disordered" evidence="1">
    <location>
        <begin position="50"/>
        <end position="69"/>
    </location>
</feature>
<dbReference type="RefSeq" id="WP_220808311.1">
    <property type="nucleotide sequence ID" value="NZ_BPMK01000008.1"/>
</dbReference>
<keyword evidence="3" id="KW-1185">Reference proteome</keyword>
<sequence length="69" mass="8354">MKFSKHNSHYESDITRFLKDLKQKDPALEEKQRTGRAIFWDKSPINLDERKRAEESRVRQQPYVYQTKG</sequence>
<evidence type="ECO:0000256" key="1">
    <source>
        <dbReference type="SAM" id="MobiDB-lite"/>
    </source>
</evidence>
<evidence type="ECO:0000313" key="3">
    <source>
        <dbReference type="Proteomes" id="UP000887222"/>
    </source>
</evidence>
<dbReference type="InterPro" id="IPR021853">
    <property type="entry name" value="DUF3460"/>
</dbReference>
<accession>A0ABQ4Q4N2</accession>
<dbReference type="EMBL" id="BPMK01000008">
    <property type="protein sequence ID" value="GIZ52152.1"/>
    <property type="molecule type" value="Genomic_DNA"/>
</dbReference>
<evidence type="ECO:0000313" key="2">
    <source>
        <dbReference type="EMBL" id="GIZ52152.1"/>
    </source>
</evidence>
<comment type="caution">
    <text evidence="2">The sequence shown here is derived from an EMBL/GenBank/DDBJ whole genome shotgun (WGS) entry which is preliminary data.</text>
</comment>
<proteinExistence type="predicted"/>
<dbReference type="Proteomes" id="UP000887222">
    <property type="component" value="Unassembled WGS sequence"/>
</dbReference>
<reference evidence="2 3" key="1">
    <citation type="journal article" date="2022" name="Int. J. Syst. Evol. Microbiol.">
        <title>Noviherbaspirillum aridicola sp. nov., isolated from an arid soil in Pakistan.</title>
        <authorList>
            <person name="Khan I.U."/>
            <person name="Saqib M."/>
            <person name="Amin A."/>
            <person name="Hussain F."/>
            <person name="Li L."/>
            <person name="Liu Y.H."/>
            <person name="Fang B.Z."/>
            <person name="Ahmed I."/>
            <person name="Li W.J."/>
        </authorList>
    </citation>
    <scope>NUCLEOTIDE SEQUENCE [LARGE SCALE GENOMIC DNA]</scope>
    <source>
        <strain evidence="2 3">NCCP-691</strain>
    </source>
</reference>
<name>A0ABQ4Q4N2_9BURK</name>
<organism evidence="2 3">
    <name type="scientific">Noviherbaspirillum aridicola</name>
    <dbReference type="NCBI Taxonomy" id="2849687"/>
    <lineage>
        <taxon>Bacteria</taxon>
        <taxon>Pseudomonadati</taxon>
        <taxon>Pseudomonadota</taxon>
        <taxon>Betaproteobacteria</taxon>
        <taxon>Burkholderiales</taxon>
        <taxon>Oxalobacteraceae</taxon>
        <taxon>Noviherbaspirillum</taxon>
    </lineage>
</organism>